<evidence type="ECO:0000313" key="2">
    <source>
        <dbReference type="EMBL" id="RBO91626.1"/>
    </source>
</evidence>
<feature type="signal peptide" evidence="1">
    <location>
        <begin position="1"/>
        <end position="24"/>
    </location>
</feature>
<evidence type="ECO:0000313" key="3">
    <source>
        <dbReference type="Proteomes" id="UP000252586"/>
    </source>
</evidence>
<name>A0A366DNH8_9NOCA</name>
<keyword evidence="1" id="KW-0732">Signal</keyword>
<dbReference type="STRING" id="1210090.GCA_001613185_00610"/>
<dbReference type="AlphaFoldDB" id="A0A366DNH8"/>
<accession>A0A366DNH8</accession>
<organism evidence="2 3">
    <name type="scientific">Nocardia puris</name>
    <dbReference type="NCBI Taxonomy" id="208602"/>
    <lineage>
        <taxon>Bacteria</taxon>
        <taxon>Bacillati</taxon>
        <taxon>Actinomycetota</taxon>
        <taxon>Actinomycetes</taxon>
        <taxon>Mycobacteriales</taxon>
        <taxon>Nocardiaceae</taxon>
        <taxon>Nocardia</taxon>
    </lineage>
</organism>
<keyword evidence="3" id="KW-1185">Reference proteome</keyword>
<dbReference type="InterPro" id="IPR046652">
    <property type="entry name" value="DUF6764"/>
</dbReference>
<comment type="caution">
    <text evidence="2">The sequence shown here is derived from an EMBL/GenBank/DDBJ whole genome shotgun (WGS) entry which is preliminary data.</text>
</comment>
<sequence length="170" mass="16307">MKLISAILCSTAAVGASFALPALASANDVHCVAERGADVTVLSGTTGCRAASDTFGHARAAGVSGVGYARATEGATAYGIGLAGGIGASEGVGGFPLAIGHGRDAVALTSVTDPGGSAVAVTIAFEGSRAQVVTADGTVVCLGAAALAWDARTGASCLATPFGRWVVSPA</sequence>
<proteinExistence type="predicted"/>
<dbReference type="Pfam" id="PF20550">
    <property type="entry name" value="DUF6764"/>
    <property type="match status" value="1"/>
</dbReference>
<dbReference type="Proteomes" id="UP000252586">
    <property type="component" value="Unassembled WGS sequence"/>
</dbReference>
<dbReference type="EMBL" id="QNRE01000004">
    <property type="protein sequence ID" value="RBO91626.1"/>
    <property type="molecule type" value="Genomic_DNA"/>
</dbReference>
<reference evidence="2 3" key="1">
    <citation type="submission" date="2018-06" db="EMBL/GenBank/DDBJ databases">
        <title>Genomic Encyclopedia of Type Strains, Phase IV (KMG-IV): sequencing the most valuable type-strain genomes for metagenomic binning, comparative biology and taxonomic classification.</title>
        <authorList>
            <person name="Goeker M."/>
        </authorList>
    </citation>
    <scope>NUCLEOTIDE SEQUENCE [LARGE SCALE GENOMIC DNA]</scope>
    <source>
        <strain evidence="2 3">DSM 44599</strain>
    </source>
</reference>
<dbReference type="RefSeq" id="WP_067502882.1">
    <property type="nucleotide sequence ID" value="NZ_CP107943.1"/>
</dbReference>
<dbReference type="OrthoDB" id="4570582at2"/>
<evidence type="ECO:0008006" key="4">
    <source>
        <dbReference type="Google" id="ProtNLM"/>
    </source>
</evidence>
<feature type="chain" id="PRO_5016579265" description="Secreted protein" evidence="1">
    <location>
        <begin position="25"/>
        <end position="170"/>
    </location>
</feature>
<gene>
    <name evidence="2" type="ORF">DFR74_104330</name>
</gene>
<protein>
    <recommendedName>
        <fullName evidence="4">Secreted protein</fullName>
    </recommendedName>
</protein>
<evidence type="ECO:0000256" key="1">
    <source>
        <dbReference type="SAM" id="SignalP"/>
    </source>
</evidence>